<dbReference type="InterPro" id="IPR027417">
    <property type="entry name" value="P-loop_NTPase"/>
</dbReference>
<feature type="signal peptide" evidence="10">
    <location>
        <begin position="1"/>
        <end position="25"/>
    </location>
</feature>
<keyword evidence="13" id="KW-1185">Reference proteome</keyword>
<evidence type="ECO:0000256" key="2">
    <source>
        <dbReference type="ARBA" id="ARBA00022448"/>
    </source>
</evidence>
<keyword evidence="6 9" id="KW-1133">Transmembrane helix</keyword>
<comment type="subcellular location">
    <subcellularLocation>
        <location evidence="1">Membrane</location>
        <topology evidence="1">Multi-pass membrane protein</topology>
    </subcellularLocation>
</comment>
<feature type="transmembrane region" description="Helical" evidence="9">
    <location>
        <begin position="1139"/>
        <end position="1160"/>
    </location>
</feature>
<dbReference type="InterPro" id="IPR003593">
    <property type="entry name" value="AAA+_ATPase"/>
</dbReference>
<keyword evidence="5" id="KW-0067">ATP-binding</keyword>
<dbReference type="Pfam" id="PF01061">
    <property type="entry name" value="ABC2_membrane"/>
    <property type="match status" value="1"/>
</dbReference>
<sequence length="1431" mass="149969">MGAGSRVRPGLVLLALGCFAAAASGQCIIGLSVDGQRSRLTAGGQLIQPLPEPIIVNSTQQMSLSGKLFLSIPSGPCPTTPQAFVQALAGASIVTPADADLPSLQPTALQAQIGDPALADLTLYGIQFNLSSPALPAIPTNAAKSSYGTTLYSQVANGSSSVQLSQSMPIATSNSADTSVEMGDMTTNSTVTISVAGRGNVVQLTFVKYNFTYVSQFQALGLQGEASYWFAGSIQTSATLGCQQCGVHGTCTAGNGQPSCVCDCGFTGPDCGQSAPDPACPRPSPAAKHAAQAPVPVPAQAPVAAAPAPAASSSAGVAAGAASAAGAAAAGGAAAAATPVLPSAGASLSPPPPSPAASTTAAGQPQSSSSTSSAAGGSDGASGLGGISALSAGSFGPDPSTDPKNGWEGANCDACVTDKVCAATLDDSKATCNTGLLYTKKTVYKSYVCDFSQTILSNLLTPQRGYWIECNTTQVRDSKGLEGGVCKVGLRLKAYADNPIQCVATACQFKADSGKIQCRNAQCACQQGACPDGANSYLGMINGKDVGADCDPSTGDCNIQIQDFPLQLQTPCKAGDCISDKNPTLNQGTFTSHSRDYSSVIAAIPILALLALCLLAGVVSLMGAAFQTAKHKGTPKAAGGMAGTRGSRAPRNPIHLLRFENVTCAVPGSRFNDSHWSNTAGATGQRAGHGRPVGPGLAAKQADAMEDGTPYKRYENGTFQQEHGEQMQDSARQPLPGQVGHCDYSPEGSEQVREPSLFRRKMLWMSGLRHRMCSRRPRVNIVDNATGQAKMGELVGVLGPSGCGKTTLLSILCGSVSSLSGTSRVYGHITLDGRTRKAWASRLVAYVPQSDFLLPTLTVAESLRYSAQLRLPEGTQGQEVQARVEGVLEELGLQHVAGSQVGGSSGIRGVSGGERRRVTIGMELVIDPSIIILDEPTSGLDSFTAVNLMTTLKQVAQTGRIVLLSFHQPSPAMYELLDRAFLMAKGHIVFCGEPGAAYEHFEHAGLPCPNHTAIAEHMLAAVSDPTMSQCLINHVDRKGPYAGIAREEFLGGPNSRSASKLDDSQKGWSTTNSLAHTKPPRTPITRELAVLYKRTFTEIIRNPTLLLMHCVMALIMGLLCGGIFWHISNDIAGAQNRLGAVFFSLVFLALTSLTTVDLLVNERGLVVKEAIGGYYRPVSYYLSKATLDGLLLRVLPAVIYSIPFYPMIRFQSDPAHVALFFCVLAVFSATVGALSMAITVGFGTAGKAALIMNLVLLLSLLFTGYLVNIAAVTPVLQWVHYLSVFFFGFESLIVNEMSGISLIFSAAGASITIKGDLFLQLISVRTDMLLRDVAILDAYFFFFVISGIALLYLTMPRALVMRRPHNREGAYAKSAGEVSHVPSSSSVGVIDVQHSDDNSESGWDERRLDSHAIDMTPQKETEFTPQKTYGR</sequence>
<dbReference type="CDD" id="cd00054">
    <property type="entry name" value="EGF_CA"/>
    <property type="match status" value="1"/>
</dbReference>
<feature type="region of interest" description="Disordered" evidence="8">
    <location>
        <begin position="344"/>
        <end position="381"/>
    </location>
</feature>
<dbReference type="SMART" id="SM00382">
    <property type="entry name" value="AAA"/>
    <property type="match status" value="1"/>
</dbReference>
<evidence type="ECO:0000256" key="3">
    <source>
        <dbReference type="ARBA" id="ARBA00022692"/>
    </source>
</evidence>
<evidence type="ECO:0000256" key="5">
    <source>
        <dbReference type="ARBA" id="ARBA00022840"/>
    </source>
</evidence>
<proteinExistence type="predicted"/>
<evidence type="ECO:0000256" key="1">
    <source>
        <dbReference type="ARBA" id="ARBA00004141"/>
    </source>
</evidence>
<evidence type="ECO:0000256" key="7">
    <source>
        <dbReference type="ARBA" id="ARBA00023136"/>
    </source>
</evidence>
<dbReference type="PROSITE" id="PS50893">
    <property type="entry name" value="ABC_TRANSPORTER_2"/>
    <property type="match status" value="1"/>
</dbReference>
<evidence type="ECO:0000313" key="13">
    <source>
        <dbReference type="Proteomes" id="UP001497392"/>
    </source>
</evidence>
<evidence type="ECO:0000256" key="4">
    <source>
        <dbReference type="ARBA" id="ARBA00022741"/>
    </source>
</evidence>
<dbReference type="PANTHER" id="PTHR48041:SF2">
    <property type="entry name" value="ATP-DEPENDENT PERMEASE-RELATED"/>
    <property type="match status" value="1"/>
</dbReference>
<evidence type="ECO:0000256" key="9">
    <source>
        <dbReference type="SAM" id="Phobius"/>
    </source>
</evidence>
<dbReference type="Gene3D" id="3.40.50.300">
    <property type="entry name" value="P-loop containing nucleotide triphosphate hydrolases"/>
    <property type="match status" value="1"/>
</dbReference>
<feature type="compositionally biased region" description="Low complexity" evidence="8">
    <location>
        <begin position="356"/>
        <end position="376"/>
    </location>
</feature>
<keyword evidence="7 9" id="KW-0472">Membrane</keyword>
<feature type="transmembrane region" description="Helical" evidence="9">
    <location>
        <begin position="1181"/>
        <end position="1205"/>
    </location>
</feature>
<feature type="compositionally biased region" description="Polar residues" evidence="8">
    <location>
        <begin position="1066"/>
        <end position="1075"/>
    </location>
</feature>
<evidence type="ECO:0000256" key="10">
    <source>
        <dbReference type="SAM" id="SignalP"/>
    </source>
</evidence>
<evidence type="ECO:0000256" key="6">
    <source>
        <dbReference type="ARBA" id="ARBA00022989"/>
    </source>
</evidence>
<dbReference type="PROSITE" id="PS00022">
    <property type="entry name" value="EGF_1"/>
    <property type="match status" value="1"/>
</dbReference>
<dbReference type="InterPro" id="IPR000742">
    <property type="entry name" value="EGF"/>
</dbReference>
<feature type="domain" description="ABC transporter" evidence="11">
    <location>
        <begin position="752"/>
        <end position="1010"/>
    </location>
</feature>
<feature type="transmembrane region" description="Helical" evidence="9">
    <location>
        <begin position="1302"/>
        <end position="1322"/>
    </location>
</feature>
<reference evidence="12 13" key="1">
    <citation type="submission" date="2024-06" db="EMBL/GenBank/DDBJ databases">
        <authorList>
            <person name="Kraege A."/>
            <person name="Thomma B."/>
        </authorList>
    </citation>
    <scope>NUCLEOTIDE SEQUENCE [LARGE SCALE GENOMIC DNA]</scope>
</reference>
<feature type="region of interest" description="Disordered" evidence="8">
    <location>
        <begin position="273"/>
        <end position="294"/>
    </location>
</feature>
<dbReference type="Proteomes" id="UP001497392">
    <property type="component" value="Unassembled WGS sequence"/>
</dbReference>
<dbReference type="InterPro" id="IPR017871">
    <property type="entry name" value="ABC_transporter-like_CS"/>
</dbReference>
<dbReference type="PANTHER" id="PTHR48041">
    <property type="entry name" value="ABC TRANSPORTER G FAMILY MEMBER 28"/>
    <property type="match status" value="1"/>
</dbReference>
<feature type="compositionally biased region" description="Basic and acidic residues" evidence="8">
    <location>
        <begin position="1393"/>
        <end position="1422"/>
    </location>
</feature>
<dbReference type="Pfam" id="PF00005">
    <property type="entry name" value="ABC_tran"/>
    <property type="match status" value="1"/>
</dbReference>
<feature type="region of interest" description="Disordered" evidence="8">
    <location>
        <begin position="1053"/>
        <end position="1079"/>
    </location>
</feature>
<keyword evidence="4" id="KW-0547">Nucleotide-binding</keyword>
<dbReference type="SUPFAM" id="SSF52540">
    <property type="entry name" value="P-loop containing nucleoside triphosphate hydrolases"/>
    <property type="match status" value="1"/>
</dbReference>
<dbReference type="PROSITE" id="PS01186">
    <property type="entry name" value="EGF_2"/>
    <property type="match status" value="1"/>
</dbReference>
<organism evidence="12 13">
    <name type="scientific">Coccomyxa viridis</name>
    <dbReference type="NCBI Taxonomy" id="1274662"/>
    <lineage>
        <taxon>Eukaryota</taxon>
        <taxon>Viridiplantae</taxon>
        <taxon>Chlorophyta</taxon>
        <taxon>core chlorophytes</taxon>
        <taxon>Trebouxiophyceae</taxon>
        <taxon>Trebouxiophyceae incertae sedis</taxon>
        <taxon>Coccomyxaceae</taxon>
        <taxon>Coccomyxa</taxon>
    </lineage>
</organism>
<dbReference type="InterPro" id="IPR003439">
    <property type="entry name" value="ABC_transporter-like_ATP-bd"/>
</dbReference>
<evidence type="ECO:0000313" key="12">
    <source>
        <dbReference type="EMBL" id="CAL5229752.1"/>
    </source>
</evidence>
<evidence type="ECO:0000256" key="8">
    <source>
        <dbReference type="SAM" id="MobiDB-lite"/>
    </source>
</evidence>
<keyword evidence="2" id="KW-0813">Transport</keyword>
<dbReference type="EMBL" id="CAXHTA020000021">
    <property type="protein sequence ID" value="CAL5229752.1"/>
    <property type="molecule type" value="Genomic_DNA"/>
</dbReference>
<dbReference type="InterPro" id="IPR050352">
    <property type="entry name" value="ABCG_transporters"/>
</dbReference>
<evidence type="ECO:0000259" key="11">
    <source>
        <dbReference type="PROSITE" id="PS50893"/>
    </source>
</evidence>
<protein>
    <submittedName>
        <fullName evidence="12">G13135 protein</fullName>
    </submittedName>
</protein>
<feature type="region of interest" description="Disordered" evidence="8">
    <location>
        <begin position="1393"/>
        <end position="1431"/>
    </location>
</feature>
<comment type="caution">
    <text evidence="12">The sequence shown here is derived from an EMBL/GenBank/DDBJ whole genome shotgun (WGS) entry which is preliminary data.</text>
</comment>
<feature type="transmembrane region" description="Helical" evidence="9">
    <location>
        <begin position="1217"/>
        <end position="1238"/>
    </location>
</feature>
<gene>
    <name evidence="12" type="primary">g13135</name>
    <name evidence="12" type="ORF">VP750_LOCUS11658</name>
</gene>
<feature type="transmembrane region" description="Helical" evidence="9">
    <location>
        <begin position="600"/>
        <end position="626"/>
    </location>
</feature>
<feature type="chain" id="PRO_5046851791" evidence="10">
    <location>
        <begin position="26"/>
        <end position="1431"/>
    </location>
</feature>
<name>A0ABP1GCE0_9CHLO</name>
<feature type="transmembrane region" description="Helical" evidence="9">
    <location>
        <begin position="1104"/>
        <end position="1127"/>
    </location>
</feature>
<feature type="compositionally biased region" description="Low complexity" evidence="8">
    <location>
        <begin position="285"/>
        <end position="294"/>
    </location>
</feature>
<dbReference type="PROSITE" id="PS00211">
    <property type="entry name" value="ABC_TRANSPORTER_1"/>
    <property type="match status" value="1"/>
</dbReference>
<keyword evidence="3 9" id="KW-0812">Transmembrane</keyword>
<feature type="region of interest" description="Disordered" evidence="8">
    <location>
        <begin position="675"/>
        <end position="697"/>
    </location>
</feature>
<keyword evidence="10" id="KW-0732">Signal</keyword>
<feature type="transmembrane region" description="Helical" evidence="9">
    <location>
        <begin position="1250"/>
        <end position="1272"/>
    </location>
</feature>
<dbReference type="InterPro" id="IPR013525">
    <property type="entry name" value="ABC2_TM"/>
</dbReference>
<feature type="transmembrane region" description="Helical" evidence="9">
    <location>
        <begin position="1334"/>
        <end position="1353"/>
    </location>
</feature>
<accession>A0ABP1GCE0</accession>